<dbReference type="InterPro" id="IPR016187">
    <property type="entry name" value="CTDL_fold"/>
</dbReference>
<evidence type="ECO:0000256" key="3">
    <source>
        <dbReference type="ARBA" id="ARBA00022968"/>
    </source>
</evidence>
<dbReference type="InterPro" id="IPR001304">
    <property type="entry name" value="C-type_lectin-like"/>
</dbReference>
<evidence type="ECO:0000313" key="7">
    <source>
        <dbReference type="EMBL" id="KAF5912481.1"/>
    </source>
</evidence>
<evidence type="ECO:0000256" key="2">
    <source>
        <dbReference type="ARBA" id="ARBA00022692"/>
    </source>
</evidence>
<dbReference type="InterPro" id="IPR050919">
    <property type="entry name" value="NKG2/CD94_NK_receptors"/>
</dbReference>
<keyword evidence="3" id="KW-0735">Signal-anchor</keyword>
<evidence type="ECO:0000313" key="8">
    <source>
        <dbReference type="Proteomes" id="UP000551758"/>
    </source>
</evidence>
<dbReference type="Gene3D" id="3.10.100.10">
    <property type="entry name" value="Mannose-Binding Protein A, subunit A"/>
    <property type="match status" value="1"/>
</dbReference>
<gene>
    <name evidence="7" type="ORF">HPG69_004151</name>
</gene>
<dbReference type="PANTHER" id="PTHR22800">
    <property type="entry name" value="C-TYPE LECTIN PROTEINS"/>
    <property type="match status" value="1"/>
</dbReference>
<accession>A0A7J7E9Z5</accession>
<evidence type="ECO:0000256" key="5">
    <source>
        <dbReference type="ARBA" id="ARBA00023136"/>
    </source>
</evidence>
<feature type="non-terminal residue" evidence="7">
    <location>
        <position position="1"/>
    </location>
</feature>
<keyword evidence="8" id="KW-1185">Reference proteome</keyword>
<dbReference type="GO" id="GO:0045954">
    <property type="term" value="P:positive regulation of natural killer cell mediated cytotoxicity"/>
    <property type="evidence" value="ECO:0007669"/>
    <property type="project" value="TreeGrafter"/>
</dbReference>
<keyword evidence="5" id="KW-0472">Membrane</keyword>
<proteinExistence type="predicted"/>
<feature type="domain" description="C-type lectin" evidence="6">
    <location>
        <begin position="85"/>
        <end position="127"/>
    </location>
</feature>
<dbReference type="Proteomes" id="UP000551758">
    <property type="component" value="Unassembled WGS sequence"/>
</dbReference>
<dbReference type="InterPro" id="IPR016186">
    <property type="entry name" value="C-type_lectin-like/link_sf"/>
</dbReference>
<sequence>NMLDNDMQEYGNSMIHMKNRHFSKDETILSIDPTIIAKFDDFQEQKLSKENQTNFYFFKEKYREPYKTKLSCCGEKCYYFSDRDKNFEKSHKFCVSLGSHLLKTEDKDKQKFIQPLVSFFHWIGLSPNGMSAPGGGKMAPGCIII</sequence>
<dbReference type="AlphaFoldDB" id="A0A7J7E9Z5"/>
<evidence type="ECO:0000256" key="1">
    <source>
        <dbReference type="ARBA" id="ARBA00004606"/>
    </source>
</evidence>
<dbReference type="GO" id="GO:0002223">
    <property type="term" value="P:stimulatory C-type lectin receptor signaling pathway"/>
    <property type="evidence" value="ECO:0007669"/>
    <property type="project" value="TreeGrafter"/>
</dbReference>
<dbReference type="EMBL" id="JACDTQ010003814">
    <property type="protein sequence ID" value="KAF5912481.1"/>
    <property type="molecule type" value="Genomic_DNA"/>
</dbReference>
<name>A0A7J7E9Z5_DICBM</name>
<dbReference type="SUPFAM" id="SSF56436">
    <property type="entry name" value="C-type lectin-like"/>
    <property type="match status" value="1"/>
</dbReference>
<organism evidence="7 8">
    <name type="scientific">Diceros bicornis minor</name>
    <name type="common">South-central black rhinoceros</name>
    <dbReference type="NCBI Taxonomy" id="77932"/>
    <lineage>
        <taxon>Eukaryota</taxon>
        <taxon>Metazoa</taxon>
        <taxon>Chordata</taxon>
        <taxon>Craniata</taxon>
        <taxon>Vertebrata</taxon>
        <taxon>Euteleostomi</taxon>
        <taxon>Mammalia</taxon>
        <taxon>Eutheria</taxon>
        <taxon>Laurasiatheria</taxon>
        <taxon>Perissodactyla</taxon>
        <taxon>Rhinocerotidae</taxon>
        <taxon>Diceros</taxon>
    </lineage>
</organism>
<dbReference type="GO" id="GO:0016020">
    <property type="term" value="C:membrane"/>
    <property type="evidence" value="ECO:0007669"/>
    <property type="project" value="UniProtKB-SubCell"/>
</dbReference>
<evidence type="ECO:0000256" key="4">
    <source>
        <dbReference type="ARBA" id="ARBA00022989"/>
    </source>
</evidence>
<dbReference type="PANTHER" id="PTHR22800:SF245">
    <property type="entry name" value="C-TYPE LECTIN DOMAIN-CONTAINING PROTEIN"/>
    <property type="match status" value="1"/>
</dbReference>
<dbReference type="Pfam" id="PF00059">
    <property type="entry name" value="Lectin_C"/>
    <property type="match status" value="1"/>
</dbReference>
<feature type="non-terminal residue" evidence="7">
    <location>
        <position position="145"/>
    </location>
</feature>
<protein>
    <recommendedName>
        <fullName evidence="6">C-type lectin domain-containing protein</fullName>
    </recommendedName>
</protein>
<keyword evidence="2" id="KW-0812">Transmembrane</keyword>
<reference evidence="7 8" key="1">
    <citation type="journal article" date="2020" name="Mol. Biol. Evol.">
        <title>Interspecific Gene Flow and the Evolution of Specialization in Black and White Rhinoceros.</title>
        <authorList>
            <person name="Moodley Y."/>
            <person name="Westbury M.V."/>
            <person name="Russo I.M."/>
            <person name="Gopalakrishnan S."/>
            <person name="Rakotoarivelo A."/>
            <person name="Olsen R.A."/>
            <person name="Prost S."/>
            <person name="Tunstall T."/>
            <person name="Ryder O.A."/>
            <person name="Dalen L."/>
            <person name="Bruford M.W."/>
        </authorList>
    </citation>
    <scope>NUCLEOTIDE SEQUENCE [LARGE SCALE GENOMIC DNA]</scope>
    <source>
        <strain evidence="7">SBR-YM</strain>
        <tissue evidence="7">Skin</tissue>
    </source>
</reference>
<comment type="subcellular location">
    <subcellularLocation>
        <location evidence="1">Membrane</location>
        <topology evidence="1">Single-pass type II membrane protein</topology>
    </subcellularLocation>
</comment>
<comment type="caution">
    <text evidence="7">The sequence shown here is derived from an EMBL/GenBank/DDBJ whole genome shotgun (WGS) entry which is preliminary data.</text>
</comment>
<keyword evidence="4" id="KW-1133">Transmembrane helix</keyword>
<evidence type="ECO:0000259" key="6">
    <source>
        <dbReference type="Pfam" id="PF00059"/>
    </source>
</evidence>